<dbReference type="InterPro" id="IPR041657">
    <property type="entry name" value="HTH_17"/>
</dbReference>
<sequence length="74" mass="7926">MSTLHVDEAPRARMLLSVADVAAELGCGRDTVYGLLASGLLPSVLVGERLRRIRLPDLEQYIAGLPTSPPSPRS</sequence>
<evidence type="ECO:0000313" key="2">
    <source>
        <dbReference type="EMBL" id="MDQ0375944.1"/>
    </source>
</evidence>
<keyword evidence="3" id="KW-1185">Reference proteome</keyword>
<proteinExistence type="predicted"/>
<dbReference type="InterPro" id="IPR010093">
    <property type="entry name" value="SinI_DNA-bd"/>
</dbReference>
<reference evidence="2 3" key="1">
    <citation type="submission" date="2023-07" db="EMBL/GenBank/DDBJ databases">
        <title>Sorghum-associated microbial communities from plants grown in Nebraska, USA.</title>
        <authorList>
            <person name="Schachtman D."/>
        </authorList>
    </citation>
    <scope>NUCLEOTIDE SEQUENCE [LARGE SCALE GENOMIC DNA]</scope>
    <source>
        <strain evidence="2 3">BE332</strain>
    </source>
</reference>
<dbReference type="Proteomes" id="UP001239626">
    <property type="component" value="Unassembled WGS sequence"/>
</dbReference>
<name>A0ABU0EKY9_9CELL</name>
<organism evidence="2 3">
    <name type="scientific">Cellulomonas humilata</name>
    <dbReference type="NCBI Taxonomy" id="144055"/>
    <lineage>
        <taxon>Bacteria</taxon>
        <taxon>Bacillati</taxon>
        <taxon>Actinomycetota</taxon>
        <taxon>Actinomycetes</taxon>
        <taxon>Micrococcales</taxon>
        <taxon>Cellulomonadaceae</taxon>
        <taxon>Cellulomonas</taxon>
    </lineage>
</organism>
<evidence type="ECO:0000313" key="3">
    <source>
        <dbReference type="Proteomes" id="UP001239626"/>
    </source>
</evidence>
<protein>
    <submittedName>
        <fullName evidence="2">Excisionase family DNA binding protein</fullName>
    </submittedName>
</protein>
<dbReference type="RefSeq" id="WP_307494735.1">
    <property type="nucleotide sequence ID" value="NZ_JAUSVB010000008.1"/>
</dbReference>
<dbReference type="NCBIfam" id="TIGR01764">
    <property type="entry name" value="excise"/>
    <property type="match status" value="1"/>
</dbReference>
<gene>
    <name evidence="2" type="ORF">J2X26_004287</name>
</gene>
<evidence type="ECO:0000259" key="1">
    <source>
        <dbReference type="Pfam" id="PF12728"/>
    </source>
</evidence>
<feature type="domain" description="Helix-turn-helix" evidence="1">
    <location>
        <begin position="15"/>
        <end position="63"/>
    </location>
</feature>
<accession>A0ABU0EKY9</accession>
<dbReference type="Pfam" id="PF12728">
    <property type="entry name" value="HTH_17"/>
    <property type="match status" value="1"/>
</dbReference>
<dbReference type="EMBL" id="JAUSVB010000008">
    <property type="protein sequence ID" value="MDQ0375944.1"/>
    <property type="molecule type" value="Genomic_DNA"/>
</dbReference>
<comment type="caution">
    <text evidence="2">The sequence shown here is derived from an EMBL/GenBank/DDBJ whole genome shotgun (WGS) entry which is preliminary data.</text>
</comment>